<protein>
    <recommendedName>
        <fullName evidence="3">D-xylose 1-dehydrogenase (NADP(+), D-xylono-1,5-lactone-forming)</fullName>
        <ecNumber evidence="3">1.1.1.179</ecNumber>
    </recommendedName>
    <alternativeName>
        <fullName evidence="4">D-xylose-NADP dehydrogenase</fullName>
    </alternativeName>
</protein>
<dbReference type="SUPFAM" id="SSF51735">
    <property type="entry name" value="NAD(P)-binding Rossmann-fold domains"/>
    <property type="match status" value="1"/>
</dbReference>
<dbReference type="EC" id="1.1.1.179" evidence="3"/>
<keyword evidence="2" id="KW-0560">Oxidoreductase</keyword>
<evidence type="ECO:0000256" key="3">
    <source>
        <dbReference type="ARBA" id="ARBA00038984"/>
    </source>
</evidence>
<proteinExistence type="inferred from homology"/>
<evidence type="ECO:0000256" key="5">
    <source>
        <dbReference type="ARBA" id="ARBA00049233"/>
    </source>
</evidence>
<organism evidence="7 8">
    <name type="scientific">Aspergillus lucknowensis</name>
    <dbReference type="NCBI Taxonomy" id="176173"/>
    <lineage>
        <taxon>Eukaryota</taxon>
        <taxon>Fungi</taxon>
        <taxon>Dikarya</taxon>
        <taxon>Ascomycota</taxon>
        <taxon>Pezizomycotina</taxon>
        <taxon>Eurotiomycetes</taxon>
        <taxon>Eurotiomycetidae</taxon>
        <taxon>Eurotiales</taxon>
        <taxon>Aspergillaceae</taxon>
        <taxon>Aspergillus</taxon>
        <taxon>Aspergillus subgen. Nidulantes</taxon>
    </lineage>
</organism>
<evidence type="ECO:0000313" key="7">
    <source>
        <dbReference type="EMBL" id="KAL2862609.1"/>
    </source>
</evidence>
<dbReference type="GeneID" id="98145386"/>
<evidence type="ECO:0000256" key="1">
    <source>
        <dbReference type="ARBA" id="ARBA00010928"/>
    </source>
</evidence>
<dbReference type="Gene3D" id="3.40.50.720">
    <property type="entry name" value="NAD(P)-binding Rossmann-like Domain"/>
    <property type="match status" value="1"/>
</dbReference>
<feature type="domain" description="Gfo/Idh/MocA-like oxidoreductase N-terminal" evidence="6">
    <location>
        <begin position="14"/>
        <end position="85"/>
    </location>
</feature>
<dbReference type="RefSeq" id="XP_070881588.1">
    <property type="nucleotide sequence ID" value="XM_071030314.1"/>
</dbReference>
<dbReference type="InterPro" id="IPR050984">
    <property type="entry name" value="Gfo/Idh/MocA_domain"/>
</dbReference>
<evidence type="ECO:0000256" key="2">
    <source>
        <dbReference type="ARBA" id="ARBA00023002"/>
    </source>
</evidence>
<dbReference type="InterPro" id="IPR036291">
    <property type="entry name" value="NAD(P)-bd_dom_sf"/>
</dbReference>
<comment type="caution">
    <text evidence="7">The sequence shown here is derived from an EMBL/GenBank/DDBJ whole genome shotgun (WGS) entry which is preliminary data.</text>
</comment>
<keyword evidence="8" id="KW-1185">Reference proteome</keyword>
<dbReference type="PANTHER" id="PTHR22604">
    <property type="entry name" value="OXIDOREDUCTASES"/>
    <property type="match status" value="1"/>
</dbReference>
<evidence type="ECO:0000259" key="6">
    <source>
        <dbReference type="Pfam" id="PF01408"/>
    </source>
</evidence>
<accession>A0ABR4LDJ3</accession>
<dbReference type="Pfam" id="PF01408">
    <property type="entry name" value="GFO_IDH_MocA"/>
    <property type="match status" value="1"/>
</dbReference>
<dbReference type="EMBL" id="JBFXLQ010000064">
    <property type="protein sequence ID" value="KAL2862609.1"/>
    <property type="molecule type" value="Genomic_DNA"/>
</dbReference>
<dbReference type="InterPro" id="IPR000683">
    <property type="entry name" value="Gfo/Idh/MocA-like_OxRdtase_N"/>
</dbReference>
<dbReference type="PANTHER" id="PTHR22604:SF105">
    <property type="entry name" value="TRANS-1,2-DIHYDROBENZENE-1,2-DIOL DEHYDROGENASE"/>
    <property type="match status" value="1"/>
</dbReference>
<sequence length="100" mass="11160">MDFVEGTGATTHNSMVYTKYEDLYTDSGVDIVNVGLLHMLHRNPCLGAIAVRKCVLYEKPTGVNTRKVDDIIALAKEKRVFVMEGNCPGYSYPSAYYYLG</sequence>
<comment type="catalytic activity">
    <reaction evidence="5">
        <text>D-xylose + NADP(+) = D-xylono-1,5-lactone + NADPH + H(+)</text>
        <dbReference type="Rhea" id="RHEA:22000"/>
        <dbReference type="ChEBI" id="CHEBI:15378"/>
        <dbReference type="ChEBI" id="CHEBI:15867"/>
        <dbReference type="ChEBI" id="CHEBI:53455"/>
        <dbReference type="ChEBI" id="CHEBI:57783"/>
        <dbReference type="ChEBI" id="CHEBI:58349"/>
        <dbReference type="EC" id="1.1.1.179"/>
    </reaction>
</comment>
<gene>
    <name evidence="7" type="ORF">BJX67DRAFT_365862</name>
</gene>
<name>A0ABR4LDJ3_9EURO</name>
<evidence type="ECO:0000313" key="8">
    <source>
        <dbReference type="Proteomes" id="UP001610432"/>
    </source>
</evidence>
<evidence type="ECO:0000256" key="4">
    <source>
        <dbReference type="ARBA" id="ARBA00042988"/>
    </source>
</evidence>
<comment type="similarity">
    <text evidence="1">Belongs to the Gfo/Idh/MocA family.</text>
</comment>
<dbReference type="Proteomes" id="UP001610432">
    <property type="component" value="Unassembled WGS sequence"/>
</dbReference>
<reference evidence="7 8" key="1">
    <citation type="submission" date="2024-07" db="EMBL/GenBank/DDBJ databases">
        <title>Section-level genome sequencing and comparative genomics of Aspergillus sections Usti and Cavernicolus.</title>
        <authorList>
            <consortium name="Lawrence Berkeley National Laboratory"/>
            <person name="Nybo J.L."/>
            <person name="Vesth T.C."/>
            <person name="Theobald S."/>
            <person name="Frisvad J.C."/>
            <person name="Larsen T.O."/>
            <person name="Kjaerboelling I."/>
            <person name="Rothschild-Mancinelli K."/>
            <person name="Lyhne E.K."/>
            <person name="Kogle M.E."/>
            <person name="Barry K."/>
            <person name="Clum A."/>
            <person name="Na H."/>
            <person name="Ledsgaard L."/>
            <person name="Lin J."/>
            <person name="Lipzen A."/>
            <person name="Kuo A."/>
            <person name="Riley R."/>
            <person name="Mondo S."/>
            <person name="Labutti K."/>
            <person name="Haridas S."/>
            <person name="Pangalinan J."/>
            <person name="Salamov A.A."/>
            <person name="Simmons B.A."/>
            <person name="Magnuson J.K."/>
            <person name="Chen J."/>
            <person name="Drula E."/>
            <person name="Henrissat B."/>
            <person name="Wiebenga A."/>
            <person name="Lubbers R.J."/>
            <person name="Gomes A.C."/>
            <person name="Macurrencykelacurrency M.R."/>
            <person name="Stajich J."/>
            <person name="Grigoriev I.V."/>
            <person name="Mortensen U.H."/>
            <person name="De Vries R.P."/>
            <person name="Baker S.E."/>
            <person name="Andersen M.R."/>
        </authorList>
    </citation>
    <scope>NUCLEOTIDE SEQUENCE [LARGE SCALE GENOMIC DNA]</scope>
    <source>
        <strain evidence="7 8">CBS 449.75</strain>
    </source>
</reference>